<gene>
    <name evidence="3" type="ORF">KIH74_13300</name>
</gene>
<dbReference type="Proteomes" id="UP001197247">
    <property type="component" value="Unassembled WGS sequence"/>
</dbReference>
<dbReference type="Pfam" id="PF13411">
    <property type="entry name" value="MerR_1"/>
    <property type="match status" value="1"/>
</dbReference>
<dbReference type="EMBL" id="JAHBAY010000005">
    <property type="protein sequence ID" value="MBT0769907.1"/>
    <property type="molecule type" value="Genomic_DNA"/>
</dbReference>
<keyword evidence="1" id="KW-0238">DNA-binding</keyword>
<dbReference type="PROSITE" id="PS50937">
    <property type="entry name" value="HTH_MERR_2"/>
    <property type="match status" value="1"/>
</dbReference>
<organism evidence="3 4">
    <name type="scientific">Kineosporia corallincola</name>
    <dbReference type="NCBI Taxonomy" id="2835133"/>
    <lineage>
        <taxon>Bacteria</taxon>
        <taxon>Bacillati</taxon>
        <taxon>Actinomycetota</taxon>
        <taxon>Actinomycetes</taxon>
        <taxon>Kineosporiales</taxon>
        <taxon>Kineosporiaceae</taxon>
        <taxon>Kineosporia</taxon>
    </lineage>
</organism>
<dbReference type="PANTHER" id="PTHR30204:SF97">
    <property type="entry name" value="MERR FAMILY REGULATORY PROTEIN"/>
    <property type="match status" value="1"/>
</dbReference>
<evidence type="ECO:0000256" key="1">
    <source>
        <dbReference type="ARBA" id="ARBA00023125"/>
    </source>
</evidence>
<dbReference type="PRINTS" id="PR00040">
    <property type="entry name" value="HTHMERR"/>
</dbReference>
<dbReference type="CDD" id="cd01282">
    <property type="entry name" value="HTH_MerR-like_sg3"/>
    <property type="match status" value="1"/>
</dbReference>
<feature type="domain" description="HTH merR-type" evidence="2">
    <location>
        <begin position="1"/>
        <end position="68"/>
    </location>
</feature>
<dbReference type="Gene3D" id="1.10.1660.10">
    <property type="match status" value="1"/>
</dbReference>
<evidence type="ECO:0000313" key="3">
    <source>
        <dbReference type="EMBL" id="MBT0769907.1"/>
    </source>
</evidence>
<sequence length="118" mass="12967">MRIGDLAARTGVTTRALRYYEEQGLLSPARSASGQRHYPQSAASRVQLIQYLFAAGLPSRAIAVLLPTVDTRTMNDEVLGMLRAERERIDRQINALTESRALLDDVIHIATTPGACTD</sequence>
<dbReference type="InterPro" id="IPR047057">
    <property type="entry name" value="MerR_fam"/>
</dbReference>
<reference evidence="3 4" key="1">
    <citation type="submission" date="2021-05" db="EMBL/GenBank/DDBJ databases">
        <title>Kineosporia and Streptomyces sp. nov. two new marine actinobacteria isolated from Coral.</title>
        <authorList>
            <person name="Buangrab K."/>
            <person name="Sutthacheep M."/>
            <person name="Yeemin T."/>
            <person name="Harunari E."/>
            <person name="Igarashi Y."/>
            <person name="Kanchanasin P."/>
            <person name="Tanasupawat S."/>
            <person name="Phongsopitanun W."/>
        </authorList>
    </citation>
    <scope>NUCLEOTIDE SEQUENCE [LARGE SCALE GENOMIC DNA]</scope>
    <source>
        <strain evidence="3 4">J2-2</strain>
    </source>
</reference>
<name>A0ABS5TFT1_9ACTN</name>
<dbReference type="PANTHER" id="PTHR30204">
    <property type="entry name" value="REDOX-CYCLING DRUG-SENSING TRANSCRIPTIONAL ACTIVATOR SOXR"/>
    <property type="match status" value="1"/>
</dbReference>
<dbReference type="SMART" id="SM00422">
    <property type="entry name" value="HTH_MERR"/>
    <property type="match status" value="1"/>
</dbReference>
<evidence type="ECO:0000259" key="2">
    <source>
        <dbReference type="PROSITE" id="PS50937"/>
    </source>
</evidence>
<dbReference type="SUPFAM" id="SSF46955">
    <property type="entry name" value="Putative DNA-binding domain"/>
    <property type="match status" value="1"/>
</dbReference>
<comment type="caution">
    <text evidence="3">The sequence shown here is derived from an EMBL/GenBank/DDBJ whole genome shotgun (WGS) entry which is preliminary data.</text>
</comment>
<dbReference type="InterPro" id="IPR009061">
    <property type="entry name" value="DNA-bd_dom_put_sf"/>
</dbReference>
<dbReference type="PROSITE" id="PS00552">
    <property type="entry name" value="HTH_MERR_1"/>
    <property type="match status" value="1"/>
</dbReference>
<accession>A0ABS5TFT1</accession>
<protein>
    <submittedName>
        <fullName evidence="3">MerR family transcriptional regulator</fullName>
    </submittedName>
</protein>
<keyword evidence="4" id="KW-1185">Reference proteome</keyword>
<evidence type="ECO:0000313" key="4">
    <source>
        <dbReference type="Proteomes" id="UP001197247"/>
    </source>
</evidence>
<dbReference type="InterPro" id="IPR000551">
    <property type="entry name" value="MerR-type_HTH_dom"/>
</dbReference>
<proteinExistence type="predicted"/>